<evidence type="ECO:0000259" key="4">
    <source>
        <dbReference type="Pfam" id="PF04355"/>
    </source>
</evidence>
<dbReference type="Gene3D" id="3.30.1450.10">
    <property type="match status" value="1"/>
</dbReference>
<evidence type="ECO:0000256" key="1">
    <source>
        <dbReference type="ARBA" id="ARBA00022729"/>
    </source>
</evidence>
<gene>
    <name evidence="5" type="ORF">CINS_0233</name>
</gene>
<protein>
    <submittedName>
        <fullName evidence="5">Putative SmpA / OmlA family lipoprotein</fullName>
    </submittedName>
</protein>
<evidence type="ECO:0000256" key="2">
    <source>
        <dbReference type="ARBA" id="ARBA00023136"/>
    </source>
</evidence>
<keyword evidence="5" id="KW-0449">Lipoprotein</keyword>
<name>A0A0A8H0D1_9BACT</name>
<dbReference type="HOGENOM" id="CLU_156446_0_0_7"/>
<feature type="chain" id="PRO_5002036621" evidence="3">
    <location>
        <begin position="19"/>
        <end position="129"/>
    </location>
</feature>
<dbReference type="RefSeq" id="WP_039649150.1">
    <property type="nucleotide sequence ID" value="NZ_CP007770.1"/>
</dbReference>
<accession>A0A0A8H0D1</accession>
<dbReference type="GeneID" id="74431053"/>
<dbReference type="EMBL" id="CP007770">
    <property type="protein sequence ID" value="AJC87235.1"/>
    <property type="molecule type" value="Genomic_DNA"/>
</dbReference>
<keyword evidence="1 3" id="KW-0732">Signal</keyword>
<sequence>MRKVSLLFVIVLSFTACNKTLYNPQVDEKITVSKAQKDIKVGMSSSEIIEIMGSPNIISTDEQRREVWVYDKISTQRAYQNSSGGISIILAGVTGNSGSNVSTQRTLTVIIKFDNNQKVRDVAYHTSSF</sequence>
<proteinExistence type="predicted"/>
<dbReference type="InterPro" id="IPR007450">
    <property type="entry name" value="BamE_dom"/>
</dbReference>
<dbReference type="AlphaFoldDB" id="A0A0A8H0D1"/>
<dbReference type="Proteomes" id="UP000031163">
    <property type="component" value="Chromosome"/>
</dbReference>
<feature type="signal peptide" evidence="3">
    <location>
        <begin position="1"/>
        <end position="18"/>
    </location>
</feature>
<dbReference type="STRING" id="1031564.CINS_0233"/>
<evidence type="ECO:0000256" key="3">
    <source>
        <dbReference type="SAM" id="SignalP"/>
    </source>
</evidence>
<organism evidence="5 6">
    <name type="scientific">Campylobacter insulaenigrae NCTC 12927</name>
    <dbReference type="NCBI Taxonomy" id="1031564"/>
    <lineage>
        <taxon>Bacteria</taxon>
        <taxon>Pseudomonadati</taxon>
        <taxon>Campylobacterota</taxon>
        <taxon>Epsilonproteobacteria</taxon>
        <taxon>Campylobacterales</taxon>
        <taxon>Campylobacteraceae</taxon>
        <taxon>Campylobacter</taxon>
    </lineage>
</organism>
<dbReference type="Pfam" id="PF04355">
    <property type="entry name" value="BamE"/>
    <property type="match status" value="1"/>
</dbReference>
<evidence type="ECO:0000313" key="6">
    <source>
        <dbReference type="Proteomes" id="UP000031163"/>
    </source>
</evidence>
<dbReference type="KEGG" id="cis:CINS_0233"/>
<keyword evidence="2" id="KW-0472">Membrane</keyword>
<dbReference type="InterPro" id="IPR037873">
    <property type="entry name" value="BamE-like"/>
</dbReference>
<feature type="domain" description="Outer membrane protein assembly factor BamE" evidence="4">
    <location>
        <begin position="37"/>
        <end position="121"/>
    </location>
</feature>
<dbReference type="GO" id="GO:0019867">
    <property type="term" value="C:outer membrane"/>
    <property type="evidence" value="ECO:0007669"/>
    <property type="project" value="InterPro"/>
</dbReference>
<reference evidence="5 6" key="1">
    <citation type="journal article" date="2014" name="Genome Biol. Evol.">
        <title>Comparative Genomics of the Campylobacter lari Group.</title>
        <authorList>
            <person name="Miller W.G."/>
            <person name="Yee E."/>
            <person name="Chapman M.H."/>
            <person name="Smith T.P."/>
            <person name="Bono J.L."/>
            <person name="Huynh S."/>
            <person name="Parker C.T."/>
            <person name="Vandamme P."/>
            <person name="Luong K."/>
            <person name="Korlach J."/>
        </authorList>
    </citation>
    <scope>NUCLEOTIDE SEQUENCE [LARGE SCALE GENOMIC DNA]</scope>
    <source>
        <strain evidence="5 6">NCTC 12927</strain>
    </source>
</reference>
<evidence type="ECO:0000313" key="5">
    <source>
        <dbReference type="EMBL" id="AJC87235.1"/>
    </source>
</evidence>